<evidence type="ECO:0000313" key="9">
    <source>
        <dbReference type="Ensembl" id="ENSVURP00010008256.1"/>
    </source>
</evidence>
<dbReference type="InterPro" id="IPR040167">
    <property type="entry name" value="TF_CP2-like"/>
</dbReference>
<dbReference type="Ensembl" id="ENSVURT00010009368.1">
    <property type="protein sequence ID" value="ENSVURP00010008256.1"/>
    <property type="gene ID" value="ENSVURG00010006347.1"/>
</dbReference>
<dbReference type="AlphaFoldDB" id="A0A4X2KDW4"/>
<evidence type="ECO:0000256" key="2">
    <source>
        <dbReference type="ARBA" id="ARBA00023015"/>
    </source>
</evidence>
<evidence type="ECO:0000256" key="3">
    <source>
        <dbReference type="ARBA" id="ARBA00023125"/>
    </source>
</evidence>
<dbReference type="PANTHER" id="PTHR11037:SF12">
    <property type="entry name" value="GRH_CP2 DB DOMAIN-CONTAINING PROTEIN"/>
    <property type="match status" value="1"/>
</dbReference>
<keyword evidence="2" id="KW-0805">Transcription regulation</keyword>
<dbReference type="PANTHER" id="PTHR11037">
    <property type="entry name" value="TRANSCRIPTION FACTOR CP2"/>
    <property type="match status" value="1"/>
</dbReference>
<evidence type="ECO:0000256" key="6">
    <source>
        <dbReference type="PROSITE-ProRule" id="PRU01313"/>
    </source>
</evidence>
<feature type="domain" description="Grh/CP2 DB" evidence="8">
    <location>
        <begin position="51"/>
        <end position="287"/>
    </location>
</feature>
<dbReference type="Pfam" id="PF25416">
    <property type="entry name" value="GRHL1_C"/>
    <property type="match status" value="1"/>
</dbReference>
<dbReference type="Proteomes" id="UP000314987">
    <property type="component" value="Unassembled WGS sequence"/>
</dbReference>
<evidence type="ECO:0000256" key="1">
    <source>
        <dbReference type="ARBA" id="ARBA00004123"/>
    </source>
</evidence>
<dbReference type="GO" id="GO:0000978">
    <property type="term" value="F:RNA polymerase II cis-regulatory region sequence-specific DNA binding"/>
    <property type="evidence" value="ECO:0007669"/>
    <property type="project" value="TreeGrafter"/>
</dbReference>
<reference evidence="10" key="1">
    <citation type="submission" date="2018-12" db="EMBL/GenBank/DDBJ databases">
        <authorList>
            <person name="Yazar S."/>
        </authorList>
    </citation>
    <scope>NUCLEOTIDE SEQUENCE [LARGE SCALE GENOMIC DNA]</scope>
</reference>
<accession>A0A4X2KDW4</accession>
<dbReference type="InterPro" id="IPR057520">
    <property type="entry name" value="GRHL1/CP2_C"/>
</dbReference>
<evidence type="ECO:0000256" key="4">
    <source>
        <dbReference type="ARBA" id="ARBA00023163"/>
    </source>
</evidence>
<comment type="subcellular location">
    <subcellularLocation>
        <location evidence="1 6">Nucleus</location>
    </subcellularLocation>
</comment>
<evidence type="ECO:0000259" key="8">
    <source>
        <dbReference type="PROSITE" id="PS51968"/>
    </source>
</evidence>
<protein>
    <recommendedName>
        <fullName evidence="8">Grh/CP2 DB domain-containing protein</fullName>
    </recommendedName>
</protein>
<reference evidence="9" key="3">
    <citation type="submission" date="2025-09" db="UniProtKB">
        <authorList>
            <consortium name="Ensembl"/>
        </authorList>
    </citation>
    <scope>IDENTIFICATION</scope>
</reference>
<evidence type="ECO:0000256" key="7">
    <source>
        <dbReference type="SAM" id="MobiDB-lite"/>
    </source>
</evidence>
<keyword evidence="4" id="KW-0804">Transcription</keyword>
<keyword evidence="5 6" id="KW-0539">Nucleus</keyword>
<name>A0A4X2KDW4_VOMUR</name>
<proteinExistence type="predicted"/>
<dbReference type="PROSITE" id="PS51968">
    <property type="entry name" value="GRH_CP2_DB"/>
    <property type="match status" value="1"/>
</dbReference>
<dbReference type="GeneTree" id="ENSGT00940000164844"/>
<evidence type="ECO:0000313" key="10">
    <source>
        <dbReference type="Proteomes" id="UP000314987"/>
    </source>
</evidence>
<sequence length="401" mass="45712">SIWGLAIVLWISKHLFPKGFIRLCASSDREPLALPYLKQEDPASISTSDMHCPVFQYVLCAVTSPAVKQHEETLTYLNQGQSYEVRMLCNPKLGDASQWPRLLKSVVRVVFHDRRLQYTEQQQLEGWRWSRPGDRILDIDVPLSVGVIEPQVLPSLLNTVEFLWDPAKRTSLFLQVNCISTEFTPRKNGGEKGVPFRIQIDTFKPADKGIPVEHLHSASCLIKVFKPKGADRKQKTDREKIEKQSPQEREKYQPAYETTVFTECSPWPETSTGLHASPSPSVSDCQHPLVLSFPGPWVIYSLIPLPLGSYQQVYLEELSTAELTGKLAELLSLPANQIHQLFHKGPTGIHVLISDLVRGSLHLFLCYHTLPREQCVCICLFWTLRYPHTFFSHPFWCLSRV</sequence>
<reference evidence="9" key="2">
    <citation type="submission" date="2025-08" db="UniProtKB">
        <authorList>
            <consortium name="Ensembl"/>
        </authorList>
    </citation>
    <scope>IDENTIFICATION</scope>
</reference>
<organism evidence="9 10">
    <name type="scientific">Vombatus ursinus</name>
    <name type="common">Common wombat</name>
    <dbReference type="NCBI Taxonomy" id="29139"/>
    <lineage>
        <taxon>Eukaryota</taxon>
        <taxon>Metazoa</taxon>
        <taxon>Chordata</taxon>
        <taxon>Craniata</taxon>
        <taxon>Vertebrata</taxon>
        <taxon>Euteleostomi</taxon>
        <taxon>Mammalia</taxon>
        <taxon>Metatheria</taxon>
        <taxon>Diprotodontia</taxon>
        <taxon>Vombatidae</taxon>
        <taxon>Vombatus</taxon>
    </lineage>
</organism>
<feature type="region of interest" description="Disordered" evidence="7">
    <location>
        <begin position="231"/>
        <end position="252"/>
    </location>
</feature>
<dbReference type="GO" id="GO:0005634">
    <property type="term" value="C:nucleus"/>
    <property type="evidence" value="ECO:0007669"/>
    <property type="project" value="UniProtKB-SubCell"/>
</dbReference>
<dbReference type="Pfam" id="PF04516">
    <property type="entry name" value="CP2"/>
    <property type="match status" value="1"/>
</dbReference>
<keyword evidence="3 6" id="KW-0238">DNA-binding</keyword>
<dbReference type="InterPro" id="IPR007604">
    <property type="entry name" value="CP2"/>
</dbReference>
<dbReference type="GO" id="GO:0001228">
    <property type="term" value="F:DNA-binding transcription activator activity, RNA polymerase II-specific"/>
    <property type="evidence" value="ECO:0007669"/>
    <property type="project" value="TreeGrafter"/>
</dbReference>
<keyword evidence="10" id="KW-1185">Reference proteome</keyword>
<evidence type="ECO:0000256" key="5">
    <source>
        <dbReference type="ARBA" id="ARBA00023242"/>
    </source>
</evidence>